<keyword evidence="18" id="KW-0863">Zinc-finger</keyword>
<evidence type="ECO:0000259" key="20">
    <source>
        <dbReference type="PROSITE" id="PS50158"/>
    </source>
</evidence>
<dbReference type="GO" id="GO:0008270">
    <property type="term" value="F:zinc ion binding"/>
    <property type="evidence" value="ECO:0007669"/>
    <property type="project" value="UniProtKB-KW"/>
</dbReference>
<evidence type="ECO:0000256" key="12">
    <source>
        <dbReference type="ARBA" id="ARBA00022908"/>
    </source>
</evidence>
<dbReference type="PANTHER" id="PTHR42648:SF11">
    <property type="entry name" value="TRANSPOSON TY4-P GAG-POL POLYPROTEIN"/>
    <property type="match status" value="1"/>
</dbReference>
<evidence type="ECO:0000256" key="4">
    <source>
        <dbReference type="ARBA" id="ARBA00022722"/>
    </source>
</evidence>
<keyword evidence="17" id="KW-0511">Multifunctional enzyme</keyword>
<dbReference type="GO" id="GO:0004519">
    <property type="term" value="F:endonuclease activity"/>
    <property type="evidence" value="ECO:0007669"/>
    <property type="project" value="UniProtKB-KW"/>
</dbReference>
<evidence type="ECO:0000256" key="6">
    <source>
        <dbReference type="ARBA" id="ARBA00022741"/>
    </source>
</evidence>
<keyword evidence="6" id="KW-0547">Nucleotide-binding</keyword>
<keyword evidence="15" id="KW-0917">Virion maturation</keyword>
<proteinExistence type="predicted"/>
<keyword evidence="18" id="KW-0862">Zinc</keyword>
<dbReference type="Proteomes" id="UP000663880">
    <property type="component" value="Unassembled WGS sequence"/>
</dbReference>
<evidence type="ECO:0000256" key="7">
    <source>
        <dbReference type="ARBA" id="ARBA00022750"/>
    </source>
</evidence>
<dbReference type="PROSITE" id="PS50994">
    <property type="entry name" value="INTEGRASE"/>
    <property type="match status" value="1"/>
</dbReference>
<dbReference type="InterPro" id="IPR036875">
    <property type="entry name" value="Znf_CCHC_sf"/>
</dbReference>
<dbReference type="Pfam" id="PF25597">
    <property type="entry name" value="SH3_retrovirus"/>
    <property type="match status" value="1"/>
</dbReference>
<dbReference type="Gene3D" id="4.10.60.10">
    <property type="entry name" value="Zinc finger, CCHC-type"/>
    <property type="match status" value="1"/>
</dbReference>
<keyword evidence="14" id="KW-0808">Transferase</keyword>
<evidence type="ECO:0000256" key="17">
    <source>
        <dbReference type="ARBA" id="ARBA00023268"/>
    </source>
</evidence>
<dbReference type="GO" id="GO:0006508">
    <property type="term" value="P:proteolysis"/>
    <property type="evidence" value="ECO:0007669"/>
    <property type="project" value="UniProtKB-KW"/>
</dbReference>
<accession>A0A821W5Q2</accession>
<keyword evidence="8" id="KW-0255">Endonuclease</keyword>
<feature type="domain" description="CCHC-type" evidence="20">
    <location>
        <begin position="220"/>
        <end position="236"/>
    </location>
</feature>
<dbReference type="Pfam" id="PF22936">
    <property type="entry name" value="Pol_BBD"/>
    <property type="match status" value="1"/>
</dbReference>
<dbReference type="Gene3D" id="3.30.420.10">
    <property type="entry name" value="Ribonuclease H-like superfamily/Ribonuclease H"/>
    <property type="match status" value="1"/>
</dbReference>
<dbReference type="InterPro" id="IPR013103">
    <property type="entry name" value="RVT_2"/>
</dbReference>
<gene>
    <name evidence="22" type="ORF">PMACD_LOCUS12825</name>
</gene>
<keyword evidence="14" id="KW-0239">DNA-directed DNA polymerase</keyword>
<keyword evidence="4" id="KW-0540">Nuclease</keyword>
<keyword evidence="10" id="KW-0067">ATP-binding</keyword>
<evidence type="ECO:0000256" key="11">
    <source>
        <dbReference type="ARBA" id="ARBA00022842"/>
    </source>
</evidence>
<dbReference type="GO" id="GO:0003676">
    <property type="term" value="F:nucleic acid binding"/>
    <property type="evidence" value="ECO:0007669"/>
    <property type="project" value="InterPro"/>
</dbReference>
<evidence type="ECO:0000256" key="13">
    <source>
        <dbReference type="ARBA" id="ARBA00022918"/>
    </source>
</evidence>
<dbReference type="GO" id="GO:0004190">
    <property type="term" value="F:aspartic-type endopeptidase activity"/>
    <property type="evidence" value="ECO:0007669"/>
    <property type="project" value="UniProtKB-KW"/>
</dbReference>
<protein>
    <recommendedName>
        <fullName evidence="24">Retrovirus-related Pol polyprotein from transposon TNT 1-94</fullName>
    </recommendedName>
</protein>
<evidence type="ECO:0000313" key="23">
    <source>
        <dbReference type="Proteomes" id="UP000663880"/>
    </source>
</evidence>
<dbReference type="EMBL" id="CAJOBZ010000052">
    <property type="protein sequence ID" value="CAF4918648.1"/>
    <property type="molecule type" value="Genomic_DNA"/>
</dbReference>
<evidence type="ECO:0000313" key="22">
    <source>
        <dbReference type="EMBL" id="CAF4918648.1"/>
    </source>
</evidence>
<dbReference type="GO" id="GO:0006310">
    <property type="term" value="P:DNA recombination"/>
    <property type="evidence" value="ECO:0007669"/>
    <property type="project" value="UniProtKB-KW"/>
</dbReference>
<dbReference type="GO" id="GO:0005524">
    <property type="term" value="F:ATP binding"/>
    <property type="evidence" value="ECO:0007669"/>
    <property type="project" value="UniProtKB-KW"/>
</dbReference>
<feature type="region of interest" description="Disordered" evidence="19">
    <location>
        <begin position="701"/>
        <end position="728"/>
    </location>
</feature>
<keyword evidence="14" id="KW-0548">Nucleotidyltransferase</keyword>
<dbReference type="SUPFAM" id="SSF53098">
    <property type="entry name" value="Ribonuclease H-like"/>
    <property type="match status" value="1"/>
</dbReference>
<keyword evidence="23" id="KW-1185">Reference proteome</keyword>
<dbReference type="GO" id="GO:0003964">
    <property type="term" value="F:RNA-directed DNA polymerase activity"/>
    <property type="evidence" value="ECO:0007669"/>
    <property type="project" value="UniProtKB-KW"/>
</dbReference>
<dbReference type="Pfam" id="PF07727">
    <property type="entry name" value="RVT_2"/>
    <property type="match status" value="1"/>
</dbReference>
<comment type="caution">
    <text evidence="22">The sequence shown here is derived from an EMBL/GenBank/DDBJ whole genome shotgun (WGS) entry which is preliminary data.</text>
</comment>
<evidence type="ECO:0000259" key="21">
    <source>
        <dbReference type="PROSITE" id="PS50994"/>
    </source>
</evidence>
<evidence type="ECO:0000256" key="19">
    <source>
        <dbReference type="SAM" id="MobiDB-lite"/>
    </source>
</evidence>
<dbReference type="InterPro" id="IPR012337">
    <property type="entry name" value="RNaseH-like_sf"/>
</dbReference>
<evidence type="ECO:0000256" key="18">
    <source>
        <dbReference type="PROSITE-ProRule" id="PRU00047"/>
    </source>
</evidence>
<dbReference type="SMART" id="SM00343">
    <property type="entry name" value="ZnF_C2HC"/>
    <property type="match status" value="1"/>
</dbReference>
<dbReference type="GO" id="GO:0003887">
    <property type="term" value="F:DNA-directed DNA polymerase activity"/>
    <property type="evidence" value="ECO:0007669"/>
    <property type="project" value="UniProtKB-KW"/>
</dbReference>
<dbReference type="InterPro" id="IPR039537">
    <property type="entry name" value="Retrotran_Ty1/copia-like"/>
</dbReference>
<dbReference type="InterPro" id="IPR036397">
    <property type="entry name" value="RNaseH_sf"/>
</dbReference>
<keyword evidence="13" id="KW-0695">RNA-directed DNA polymerase</keyword>
<keyword evidence="12" id="KW-0229">DNA integration</keyword>
<evidence type="ECO:0000256" key="14">
    <source>
        <dbReference type="ARBA" id="ARBA00022932"/>
    </source>
</evidence>
<sequence length="1180" mass="135859">MAGSYIVNVPKLRGRENYDEWAFAAENFLILEGVDINKKDDGDGGTFTVVDDQKAKAKLVMTIDSSLYVHIKSEKTVLSVWKKLKSLFDDSGFTRSISLLRNLISIRLENSESMTAYVTQLIDTAQKLRGTGFEINEEWIESLLLAGLSDKFSPMIMAIEHSGLAISADVIKTKLLDMSDNVGSSESESAFLSSKGWQHSKRNKVGRTVETSSRPVKQIKCYRCKQTGHYKNQCPQIKEKQVNAFSAVFLNGSFDKREWYIDSGASSHIMISQENINNVSHNLTTKEIIVANKTTMPVLCSGDTQITTVVNNKEYDIVVKDVLCIPNVTTNLLSVSQLIKHGNKVSFQRECCYIRNQQNELIGIAQLVNGVYKLNTRSVCLFAATATPTSDMIWHRSLGHINSKDMNDMRNGAVEGLEFEKKTEISKFNCTVCCEGKQTRLPFPHSNHRSEHVLEKIHADVCGPMETKSIGYSRYFLFFVDDFSRMSFVYFLQNKSEVYSYFKEFKAMVEKQMNCSIKVLRTDNGTEFCSNEMRNYLKQCGIIHQRTNPYNTPEQNGMCERFNRTIVERARCLLYDTKFKKKFWAEAVHTAVYLKNRRVGTIASGLNQKTPYELWTGCKPNVRHIRVFGSTVMAHIPKEKRVKWDKKAEKHYLVGFDENVKGYRLYNPKTNKVITSRDVTIIEQDNSEMMEAIINENKSYSDSVDQLTDSDGSDSELSTSTVKSNNNDHTYIEEESNLNNSTSDDFFDSVPVRELKNLQNIKPDKVTRDRKKPDRFGYSNVCIETDTDPCGDHLITYEEALNGLESKEWYKAMQEELQSFRKNEAWEVVDRPKQATVVKCKWVLKKKVDSDDNIRYHARLVAKGFTQKAGIDYTETFFPVVRHATIRLLFALSVKYNLDITHFDVTTAFLNGHLNENVYMCLPENFECHDRENKVLKLKSAIYGLKQSARAWYKRVDDCLQSFAYKKSVYEPCLFIKQHNTTRTYIALFVDDFFIFSNCKRETECLKIELKSKFKLKDLGDIRQCLGMRVRRKKDEIFVDQEQFVDHLLNKFNMKNCKPVSTPMEKKKNEELTVCVYDLQAVFQCPKGEISVFYYKSKLNVLNLTLYDVQKNTVECYVWDEANASRGVNEIEDIPKMKGIRHTHKSKDKCEENCDEDLCTRPMHSSVLSNLIVKRECHSE</sequence>
<comment type="function">
    <text evidence="1">The aspartyl protease (PR) mediates the proteolytic cleavages of the Gag and Gag-Pol polyproteins after assembly of the VLP.</text>
</comment>
<dbReference type="InterPro" id="IPR001878">
    <property type="entry name" value="Znf_CCHC"/>
</dbReference>
<dbReference type="InterPro" id="IPR025724">
    <property type="entry name" value="GAG-pre-integrase_dom"/>
</dbReference>
<evidence type="ECO:0000256" key="5">
    <source>
        <dbReference type="ARBA" id="ARBA00022723"/>
    </source>
</evidence>
<organism evidence="22 23">
    <name type="scientific">Pieris macdunnoughi</name>
    <dbReference type="NCBI Taxonomy" id="345717"/>
    <lineage>
        <taxon>Eukaryota</taxon>
        <taxon>Metazoa</taxon>
        <taxon>Ecdysozoa</taxon>
        <taxon>Arthropoda</taxon>
        <taxon>Hexapoda</taxon>
        <taxon>Insecta</taxon>
        <taxon>Pterygota</taxon>
        <taxon>Neoptera</taxon>
        <taxon>Endopterygota</taxon>
        <taxon>Lepidoptera</taxon>
        <taxon>Glossata</taxon>
        <taxon>Ditrysia</taxon>
        <taxon>Papilionoidea</taxon>
        <taxon>Pieridae</taxon>
        <taxon>Pierinae</taxon>
        <taxon>Pieris</taxon>
    </lineage>
</organism>
<keyword evidence="11" id="KW-0460">Magnesium</keyword>
<evidence type="ECO:0000256" key="15">
    <source>
        <dbReference type="ARBA" id="ARBA00023113"/>
    </source>
</evidence>
<dbReference type="InterPro" id="IPR057670">
    <property type="entry name" value="SH3_retrovirus"/>
</dbReference>
<evidence type="ECO:0000256" key="16">
    <source>
        <dbReference type="ARBA" id="ARBA00023172"/>
    </source>
</evidence>
<dbReference type="InterPro" id="IPR043502">
    <property type="entry name" value="DNA/RNA_pol_sf"/>
</dbReference>
<keyword evidence="7" id="KW-0064">Aspartyl protease</keyword>
<evidence type="ECO:0000256" key="3">
    <source>
        <dbReference type="ARBA" id="ARBA00022670"/>
    </source>
</evidence>
<keyword evidence="16" id="KW-0233">DNA recombination</keyword>
<reference evidence="22" key="1">
    <citation type="submission" date="2021-02" db="EMBL/GenBank/DDBJ databases">
        <authorList>
            <person name="Steward A R."/>
        </authorList>
    </citation>
    <scope>NUCLEOTIDE SEQUENCE</scope>
</reference>
<dbReference type="GO" id="GO:0015074">
    <property type="term" value="P:DNA integration"/>
    <property type="evidence" value="ECO:0007669"/>
    <property type="project" value="UniProtKB-KW"/>
</dbReference>
<dbReference type="SUPFAM" id="SSF57756">
    <property type="entry name" value="Retrovirus zinc finger-like domains"/>
    <property type="match status" value="1"/>
</dbReference>
<evidence type="ECO:0000256" key="2">
    <source>
        <dbReference type="ARBA" id="ARBA00022612"/>
    </source>
</evidence>
<dbReference type="Pfam" id="PF14223">
    <property type="entry name" value="Retrotran_gag_2"/>
    <property type="match status" value="1"/>
</dbReference>
<dbReference type="InterPro" id="IPR001584">
    <property type="entry name" value="Integrase_cat-core"/>
</dbReference>
<evidence type="ECO:0000256" key="9">
    <source>
        <dbReference type="ARBA" id="ARBA00022801"/>
    </source>
</evidence>
<evidence type="ECO:0000256" key="10">
    <source>
        <dbReference type="ARBA" id="ARBA00022840"/>
    </source>
</evidence>
<keyword evidence="5" id="KW-0479">Metal-binding</keyword>
<evidence type="ECO:0000256" key="1">
    <source>
        <dbReference type="ARBA" id="ARBA00002180"/>
    </source>
</evidence>
<dbReference type="PANTHER" id="PTHR42648">
    <property type="entry name" value="TRANSPOSASE, PUTATIVE-RELATED"/>
    <property type="match status" value="1"/>
</dbReference>
<keyword evidence="3" id="KW-0645">Protease</keyword>
<keyword evidence="2" id="KW-1188">Viral release from host cell</keyword>
<dbReference type="GO" id="GO:0042575">
    <property type="term" value="C:DNA polymerase complex"/>
    <property type="evidence" value="ECO:0007669"/>
    <property type="project" value="UniProtKB-ARBA"/>
</dbReference>
<feature type="domain" description="Integrase catalytic" evidence="21">
    <location>
        <begin position="440"/>
        <end position="619"/>
    </location>
</feature>
<dbReference type="Pfam" id="PF00665">
    <property type="entry name" value="rve"/>
    <property type="match status" value="1"/>
</dbReference>
<dbReference type="Pfam" id="PF13976">
    <property type="entry name" value="gag_pre-integrs"/>
    <property type="match status" value="1"/>
</dbReference>
<name>A0A821W5Q2_9NEOP</name>
<evidence type="ECO:0008006" key="24">
    <source>
        <dbReference type="Google" id="ProtNLM"/>
    </source>
</evidence>
<evidence type="ECO:0000256" key="8">
    <source>
        <dbReference type="ARBA" id="ARBA00022759"/>
    </source>
</evidence>
<dbReference type="Pfam" id="PF00098">
    <property type="entry name" value="zf-CCHC"/>
    <property type="match status" value="1"/>
</dbReference>
<dbReference type="InterPro" id="IPR054722">
    <property type="entry name" value="PolX-like_BBD"/>
</dbReference>
<dbReference type="OrthoDB" id="413361at2759"/>
<keyword evidence="9" id="KW-0378">Hydrolase</keyword>
<dbReference type="AlphaFoldDB" id="A0A821W5Q2"/>
<dbReference type="SUPFAM" id="SSF56672">
    <property type="entry name" value="DNA/RNA polymerases"/>
    <property type="match status" value="1"/>
</dbReference>
<dbReference type="PROSITE" id="PS50158">
    <property type="entry name" value="ZF_CCHC"/>
    <property type="match status" value="1"/>
</dbReference>